<keyword evidence="1" id="KW-0472">Membrane</keyword>
<evidence type="ECO:0000313" key="3">
    <source>
        <dbReference type="EMBL" id="MFD1189838.1"/>
    </source>
</evidence>
<sequence length="344" mass="38949">MTDLTSPPARPESLKRDWSRLLAPYRKSSTGRSLFELALTAAIFIATWGVAWLAFKAGWWPVALLLTLPAGVFLVRLFMIQHDCGHGSFFEARAANDWVGRAIGVLTLTPYDYWRRTHAMHHATSGNLDRRGLGVIEMLTVEEYLALPPLRRLGYRLYRHPLVMFGLGPAFVFLLQQRVPIGMMKEWRTWVSTLGNGLAAAAGIGLLIWLVGLTPVLVVNTLTLLIAATIGVWLFYVQHQFEGVSWARNGEWKRDEAALLGSSHYDLPQPLRWLTANIGIHHVHHLSARIPFYRLNDVLKDNPELKSVSRLGLRESFACVRLALWDEAGQRLVSFRELRKRRAA</sequence>
<comment type="caution">
    <text evidence="3">The sequence shown here is derived from an EMBL/GenBank/DDBJ whole genome shotgun (WGS) entry which is preliminary data.</text>
</comment>
<feature type="transmembrane region" description="Helical" evidence="1">
    <location>
        <begin position="59"/>
        <end position="78"/>
    </location>
</feature>
<accession>A0ABW3SY24</accession>
<dbReference type="RefSeq" id="WP_374345190.1">
    <property type="nucleotide sequence ID" value="NZ_JBHTLQ010000007.1"/>
</dbReference>
<dbReference type="Proteomes" id="UP001597216">
    <property type="component" value="Unassembled WGS sequence"/>
</dbReference>
<organism evidence="3 4">
    <name type="scientific">Phenylobacterium conjunctum</name>
    <dbReference type="NCBI Taxonomy" id="1298959"/>
    <lineage>
        <taxon>Bacteria</taxon>
        <taxon>Pseudomonadati</taxon>
        <taxon>Pseudomonadota</taxon>
        <taxon>Alphaproteobacteria</taxon>
        <taxon>Caulobacterales</taxon>
        <taxon>Caulobacteraceae</taxon>
        <taxon>Phenylobacterium</taxon>
    </lineage>
</organism>
<dbReference type="InterPro" id="IPR005804">
    <property type="entry name" value="FA_desaturase_dom"/>
</dbReference>
<dbReference type="PANTHER" id="PTHR19353:SF73">
    <property type="entry name" value="FATTY ACID DESATURASE"/>
    <property type="match status" value="1"/>
</dbReference>
<dbReference type="CDD" id="cd03507">
    <property type="entry name" value="Delta12-FADS-like"/>
    <property type="match status" value="1"/>
</dbReference>
<dbReference type="EC" id="1.14.19.-" evidence="3"/>
<dbReference type="EMBL" id="JBHTLQ010000007">
    <property type="protein sequence ID" value="MFD1189838.1"/>
    <property type="molecule type" value="Genomic_DNA"/>
</dbReference>
<evidence type="ECO:0000256" key="1">
    <source>
        <dbReference type="SAM" id="Phobius"/>
    </source>
</evidence>
<protein>
    <submittedName>
        <fullName evidence="3">Fatty acid desaturase</fullName>
        <ecNumber evidence="3">1.14.19.-</ecNumber>
    </submittedName>
</protein>
<gene>
    <name evidence="3" type="ORF">ACFQ27_04540</name>
</gene>
<keyword evidence="3" id="KW-0560">Oxidoreductase</keyword>
<evidence type="ECO:0000259" key="2">
    <source>
        <dbReference type="Pfam" id="PF00487"/>
    </source>
</evidence>
<proteinExistence type="predicted"/>
<dbReference type="InterPro" id="IPR012171">
    <property type="entry name" value="Fatty_acid_desaturase"/>
</dbReference>
<feature type="transmembrane region" description="Helical" evidence="1">
    <location>
        <begin position="157"/>
        <end position="175"/>
    </location>
</feature>
<feature type="transmembrane region" description="Helical" evidence="1">
    <location>
        <begin position="217"/>
        <end position="236"/>
    </location>
</feature>
<evidence type="ECO:0000313" key="4">
    <source>
        <dbReference type="Proteomes" id="UP001597216"/>
    </source>
</evidence>
<dbReference type="PANTHER" id="PTHR19353">
    <property type="entry name" value="FATTY ACID DESATURASE 2"/>
    <property type="match status" value="1"/>
</dbReference>
<keyword evidence="1" id="KW-0812">Transmembrane</keyword>
<dbReference type="GO" id="GO:0016491">
    <property type="term" value="F:oxidoreductase activity"/>
    <property type="evidence" value="ECO:0007669"/>
    <property type="project" value="UniProtKB-KW"/>
</dbReference>
<feature type="transmembrane region" description="Helical" evidence="1">
    <location>
        <begin position="34"/>
        <end position="53"/>
    </location>
</feature>
<name>A0ABW3SY24_9CAUL</name>
<dbReference type="Pfam" id="PF00487">
    <property type="entry name" value="FA_desaturase"/>
    <property type="match status" value="1"/>
</dbReference>
<reference evidence="4" key="1">
    <citation type="journal article" date="2019" name="Int. J. Syst. Evol. Microbiol.">
        <title>The Global Catalogue of Microorganisms (GCM) 10K type strain sequencing project: providing services to taxonomists for standard genome sequencing and annotation.</title>
        <authorList>
            <consortium name="The Broad Institute Genomics Platform"/>
            <consortium name="The Broad Institute Genome Sequencing Center for Infectious Disease"/>
            <person name="Wu L."/>
            <person name="Ma J."/>
        </authorList>
    </citation>
    <scope>NUCLEOTIDE SEQUENCE [LARGE SCALE GENOMIC DNA]</scope>
    <source>
        <strain evidence="4">CCUG 55074</strain>
    </source>
</reference>
<feature type="domain" description="Fatty acid desaturase" evidence="2">
    <location>
        <begin position="58"/>
        <end position="299"/>
    </location>
</feature>
<feature type="transmembrane region" description="Helical" evidence="1">
    <location>
        <begin position="187"/>
        <end position="211"/>
    </location>
</feature>
<keyword evidence="1" id="KW-1133">Transmembrane helix</keyword>
<keyword evidence="4" id="KW-1185">Reference proteome</keyword>